<dbReference type="Gene3D" id="3.30.1950.10">
    <property type="entry name" value="wza like domain"/>
    <property type="match status" value="1"/>
</dbReference>
<protein>
    <submittedName>
        <fullName evidence="3">Polysaccharide export protein</fullName>
    </submittedName>
</protein>
<evidence type="ECO:0000313" key="3">
    <source>
        <dbReference type="EMBL" id="EDQ03712.1"/>
    </source>
</evidence>
<evidence type="ECO:0000259" key="2">
    <source>
        <dbReference type="Pfam" id="PF02563"/>
    </source>
</evidence>
<comment type="caution">
    <text evidence="3">The sequence shown here is derived from an EMBL/GenBank/DDBJ whole genome shotgun (WGS) entry which is preliminary data.</text>
</comment>
<dbReference type="Gene3D" id="3.10.560.10">
    <property type="entry name" value="Outer membrane lipoprotein wza domain like"/>
    <property type="match status" value="2"/>
</dbReference>
<reference evidence="3 4" key="1">
    <citation type="submission" date="2007-11" db="EMBL/GenBank/DDBJ databases">
        <authorList>
            <person name="Wagner-Dobler I."/>
            <person name="Ferriera S."/>
            <person name="Johnson J."/>
            <person name="Kravitz S."/>
            <person name="Beeson K."/>
            <person name="Sutton G."/>
            <person name="Rogers Y.-H."/>
            <person name="Friedman R."/>
            <person name="Frazier M."/>
            <person name="Venter J.C."/>
        </authorList>
    </citation>
    <scope>NUCLEOTIDE SEQUENCE [LARGE SCALE GENOMIC DNA]</scope>
    <source>
        <strain evidence="3 4">HEL-45</strain>
    </source>
</reference>
<dbReference type="InterPro" id="IPR003715">
    <property type="entry name" value="Poly_export_N"/>
</dbReference>
<keyword evidence="1" id="KW-0732">Signal</keyword>
<proteinExistence type="predicted"/>
<feature type="domain" description="Polysaccharide export protein N-terminal" evidence="2">
    <location>
        <begin position="99"/>
        <end position="178"/>
    </location>
</feature>
<keyword evidence="4" id="KW-1185">Reference proteome</keyword>
<dbReference type="InterPro" id="IPR049712">
    <property type="entry name" value="Poly_export"/>
</dbReference>
<dbReference type="PANTHER" id="PTHR33619:SF3">
    <property type="entry name" value="POLYSACCHARIDE EXPORT PROTEIN GFCE-RELATED"/>
    <property type="match status" value="1"/>
</dbReference>
<dbReference type="Proteomes" id="UP000003257">
    <property type="component" value="Unassembled WGS sequence"/>
</dbReference>
<organism evidence="3 4">
    <name type="scientific">Sulfitobacter indolifex HEL-45</name>
    <dbReference type="NCBI Taxonomy" id="391624"/>
    <lineage>
        <taxon>Bacteria</taxon>
        <taxon>Pseudomonadati</taxon>
        <taxon>Pseudomonadota</taxon>
        <taxon>Alphaproteobacteria</taxon>
        <taxon>Rhodobacterales</taxon>
        <taxon>Roseobacteraceae</taxon>
        <taxon>Sulfitobacter</taxon>
    </lineage>
</organism>
<dbReference type="RefSeq" id="WP_007120724.1">
    <property type="nucleotide sequence ID" value="NZ_ABID01000009.1"/>
</dbReference>
<dbReference type="PANTHER" id="PTHR33619">
    <property type="entry name" value="POLYSACCHARIDE EXPORT PROTEIN GFCE-RELATED"/>
    <property type="match status" value="1"/>
</dbReference>
<sequence length="394" mass="41902">MTIDDFEAENSGRGDRAVKSVSYRWARPIAALAALAVISSCGLPQVGPNKRQIYAGSVQREGDAFVIAVNDRVTRAIAVAPALGFSESFKRAGQVGSDTIQPGDILGITIYENVDDPLLGVEGAPATLLEEVQVDGAGFIFIPYAGRIRAAGNTPEAIRRIITQKLGEQTPDPQVEVRRAAGDGSTVSLIGSIGAQGVYPIERPTRTLAAMLARAGGVTIIPEIAQVTVIRNGQRGKIWFQDLYDHPELDIALRPGDRILVEEDTRSFTALGATGGQARVPFESQNLSLLEGIAQVGGLSPISADPTGVFVFRNEPEEVAEQVLGRSDLTGAQRMVYVTDLTKPNGMFMARDFVIRDGDTIYVTEAPFTQWSKVISAITGTASSADSISSLTSG</sequence>
<accession>A0ABP2D6A6</accession>
<evidence type="ECO:0000256" key="1">
    <source>
        <dbReference type="ARBA" id="ARBA00022729"/>
    </source>
</evidence>
<evidence type="ECO:0000313" key="4">
    <source>
        <dbReference type="Proteomes" id="UP000003257"/>
    </source>
</evidence>
<dbReference type="Pfam" id="PF02563">
    <property type="entry name" value="Poly_export"/>
    <property type="match status" value="1"/>
</dbReference>
<name>A0ABP2D6A6_9RHOB</name>
<dbReference type="EMBL" id="ABID01000009">
    <property type="protein sequence ID" value="EDQ03712.1"/>
    <property type="molecule type" value="Genomic_DNA"/>
</dbReference>
<gene>
    <name evidence="3" type="ORF">OIHEL45_00330</name>
</gene>